<dbReference type="Gene3D" id="3.40.630.190">
    <property type="entry name" value="LCP protein"/>
    <property type="match status" value="1"/>
</dbReference>
<evidence type="ECO:0000256" key="2">
    <source>
        <dbReference type="SAM" id="MobiDB-lite"/>
    </source>
</evidence>
<dbReference type="PANTHER" id="PTHR33392">
    <property type="entry name" value="POLYISOPRENYL-TEICHOIC ACID--PEPTIDOGLYCAN TEICHOIC ACID TRANSFERASE TAGU"/>
    <property type="match status" value="1"/>
</dbReference>
<dbReference type="AlphaFoldDB" id="A0A2Z5Y3X6"/>
<name>A0A2Z5Y3X6_9ENTE</name>
<proteinExistence type="inferred from homology"/>
<evidence type="ECO:0000259" key="3">
    <source>
        <dbReference type="Pfam" id="PF03816"/>
    </source>
</evidence>
<accession>A0A2Z5Y3X6</accession>
<evidence type="ECO:0000256" key="1">
    <source>
        <dbReference type="ARBA" id="ARBA00006068"/>
    </source>
</evidence>
<dbReference type="GeneID" id="57043911"/>
<dbReference type="InterPro" id="IPR004474">
    <property type="entry name" value="LytR_CpsA_psr"/>
</dbReference>
<dbReference type="NCBIfam" id="TIGR00350">
    <property type="entry name" value="lytR_cpsA_psr"/>
    <property type="match status" value="1"/>
</dbReference>
<dbReference type="PANTHER" id="PTHR33392:SF6">
    <property type="entry name" value="POLYISOPRENYL-TEICHOIC ACID--PEPTIDOGLYCAN TEICHOIC ACID TRANSFERASE TAGU"/>
    <property type="match status" value="1"/>
</dbReference>
<organism evidence="4 5">
    <name type="scientific">Melissococcus plutonius</name>
    <dbReference type="NCBI Taxonomy" id="33970"/>
    <lineage>
        <taxon>Bacteria</taxon>
        <taxon>Bacillati</taxon>
        <taxon>Bacillota</taxon>
        <taxon>Bacilli</taxon>
        <taxon>Lactobacillales</taxon>
        <taxon>Enterococcaceae</taxon>
        <taxon>Melissococcus</taxon>
    </lineage>
</organism>
<sequence length="350" mass="39887">MKLWKKSVLLILSFILLFTIGACVYGIKMYNDANKTAKDIYHSVGRVSKKRDKAVNIDAKEPFSILLMGIDTGDLGRVDQGRSDTTMVVTINPKEKKSVITSLERDILTPIVGKKMDDKLNHAYAYGGAKMSINTVENLLDIPLDYYVSMNMKGLKDLIDAVGGIKVNNPFEFSLDGVVVPKGHITLNGETGLAYARMRKEDPEGDIGRQRRQREVVEKIVQKVMSFDGVKKYKKILNAVKANVITNLTWDDMIDIQSKYMGAFHNIKQMQLQGKVQHIDGVEYQLLNPNKLYNVQTKLRKQLGLAENKKRKMKNKKFYNSYSAYNEETNYENNYNDSVNQNTYQPVENY</sequence>
<protein>
    <submittedName>
        <fullName evidence="4">Cell envelope-associated transcriptional attenuator LytR-CpsA-Psr, subfamily F2</fullName>
    </submittedName>
</protein>
<evidence type="ECO:0000313" key="5">
    <source>
        <dbReference type="Proteomes" id="UP000269226"/>
    </source>
</evidence>
<dbReference type="EMBL" id="AP018492">
    <property type="protein sequence ID" value="BBC61471.1"/>
    <property type="molecule type" value="Genomic_DNA"/>
</dbReference>
<dbReference type="PROSITE" id="PS51257">
    <property type="entry name" value="PROKAR_LIPOPROTEIN"/>
    <property type="match status" value="1"/>
</dbReference>
<gene>
    <name evidence="4" type="ORF">DAT561_1372</name>
</gene>
<comment type="similarity">
    <text evidence="1">Belongs to the LytR/CpsA/Psr (LCP) family.</text>
</comment>
<dbReference type="RefSeq" id="WP_015695284.1">
    <property type="nucleotide sequence ID" value="NZ_AP018492.1"/>
</dbReference>
<dbReference type="Pfam" id="PF03816">
    <property type="entry name" value="LytR_cpsA_psr"/>
    <property type="match status" value="1"/>
</dbReference>
<reference evidence="4 5" key="1">
    <citation type="submission" date="2018-01" db="EMBL/GenBank/DDBJ databases">
        <title>Whole genome sequence of Melissococcus plutonius DAT561.</title>
        <authorList>
            <person name="Okumura K."/>
            <person name="Takamatsu D."/>
            <person name="Okura M."/>
        </authorList>
    </citation>
    <scope>NUCLEOTIDE SEQUENCE [LARGE SCALE GENOMIC DNA]</scope>
    <source>
        <strain evidence="4 5">DAT561</strain>
    </source>
</reference>
<feature type="region of interest" description="Disordered" evidence="2">
    <location>
        <begin position="330"/>
        <end position="350"/>
    </location>
</feature>
<feature type="compositionally biased region" description="Polar residues" evidence="2">
    <location>
        <begin position="339"/>
        <end position="350"/>
    </location>
</feature>
<feature type="domain" description="Cell envelope-related transcriptional attenuator" evidence="3">
    <location>
        <begin position="82"/>
        <end position="225"/>
    </location>
</feature>
<dbReference type="InterPro" id="IPR050922">
    <property type="entry name" value="LytR/CpsA/Psr_CW_biosynth"/>
</dbReference>
<evidence type="ECO:0000313" key="4">
    <source>
        <dbReference type="EMBL" id="BBC61471.1"/>
    </source>
</evidence>
<dbReference type="Proteomes" id="UP000269226">
    <property type="component" value="Chromosome"/>
</dbReference>